<feature type="compositionally biased region" description="Basic and acidic residues" evidence="1">
    <location>
        <begin position="369"/>
        <end position="388"/>
    </location>
</feature>
<feature type="compositionally biased region" description="Low complexity" evidence="1">
    <location>
        <begin position="55"/>
        <end position="64"/>
    </location>
</feature>
<name>A0A7C8MEL1_9PLEO</name>
<sequence>MTDDTKLSSEAPPATSPRLPPKKLNPLLASKEPTGPKLPGKDAGTYLVYGRDGESVQSSSLSSSIATPLQGSLPSPTTADSSSPGMASSETSIPTAQSTYAHKYQEALGDLDNPVVRFLRGVHGVPYPNSAKATVAAPVIDGHGSRIMGSNPPSKIEVSKAVEGQHFTDDWGAALGYRHRPTVPATEFAHMDPMIPVVLKKAERWIHVLSVNLLNTDDTDNPPDSKEQKMFLDPEQKLDKKAVEATCRAIFIALIHRCVVGFCGNPDHNYPRRPDRNLNCQERILAVCHVLKKDKRIARDVMQEDSKIVMLVHVPKGFADQKRKQKESNDARGKPTKSKKLGRPPKTTAGGTSKPTVSAPQTDDEDHDAGDRVVQDDRAAEPEQKAVDRSSTPSAAGCRSPSWETVSSKKRSRSDEDDSQERESSPDEPVVAESAKRRKVAARKTTKK</sequence>
<feature type="compositionally biased region" description="Polar residues" evidence="1">
    <location>
        <begin position="65"/>
        <end position="94"/>
    </location>
</feature>
<reference evidence="2 3" key="1">
    <citation type="submission" date="2020-01" db="EMBL/GenBank/DDBJ databases">
        <authorList>
            <consortium name="DOE Joint Genome Institute"/>
            <person name="Haridas S."/>
            <person name="Albert R."/>
            <person name="Binder M."/>
            <person name="Bloem J."/>
            <person name="Labutti K."/>
            <person name="Salamov A."/>
            <person name="Andreopoulos B."/>
            <person name="Baker S.E."/>
            <person name="Barry K."/>
            <person name="Bills G."/>
            <person name="Bluhm B.H."/>
            <person name="Cannon C."/>
            <person name="Castanera R."/>
            <person name="Culley D.E."/>
            <person name="Daum C."/>
            <person name="Ezra D."/>
            <person name="Gonzalez J.B."/>
            <person name="Henrissat B."/>
            <person name="Kuo A."/>
            <person name="Liang C."/>
            <person name="Lipzen A."/>
            <person name="Lutzoni F."/>
            <person name="Magnuson J."/>
            <person name="Mondo S."/>
            <person name="Nolan M."/>
            <person name="Ohm R."/>
            <person name="Pangilinan J."/>
            <person name="Park H.-J.H."/>
            <person name="Ramirez L."/>
            <person name="Alfaro M."/>
            <person name="Sun H."/>
            <person name="Tritt A."/>
            <person name="Yoshinaga Y."/>
            <person name="Zwiers L.-H.L."/>
            <person name="Turgeon B.G."/>
            <person name="Goodwin S.B."/>
            <person name="Spatafora J.W."/>
            <person name="Crous P.W."/>
            <person name="Grigoriev I.V."/>
        </authorList>
    </citation>
    <scope>NUCLEOTIDE SEQUENCE [LARGE SCALE GENOMIC DNA]</scope>
    <source>
        <strain evidence="2 3">CBS 611.86</strain>
    </source>
</reference>
<accession>A0A7C8MEL1</accession>
<organism evidence="2 3">
    <name type="scientific">Massariosphaeria phaeospora</name>
    <dbReference type="NCBI Taxonomy" id="100035"/>
    <lineage>
        <taxon>Eukaryota</taxon>
        <taxon>Fungi</taxon>
        <taxon>Dikarya</taxon>
        <taxon>Ascomycota</taxon>
        <taxon>Pezizomycotina</taxon>
        <taxon>Dothideomycetes</taxon>
        <taxon>Pleosporomycetidae</taxon>
        <taxon>Pleosporales</taxon>
        <taxon>Pleosporales incertae sedis</taxon>
        <taxon>Massariosphaeria</taxon>
    </lineage>
</organism>
<evidence type="ECO:0000313" key="2">
    <source>
        <dbReference type="EMBL" id="KAF2871362.1"/>
    </source>
</evidence>
<evidence type="ECO:0000313" key="3">
    <source>
        <dbReference type="Proteomes" id="UP000481861"/>
    </source>
</evidence>
<feature type="compositionally biased region" description="Basic and acidic residues" evidence="1">
    <location>
        <begin position="319"/>
        <end position="333"/>
    </location>
</feature>
<keyword evidence="3" id="KW-1185">Reference proteome</keyword>
<gene>
    <name evidence="2" type="ORF">BDV95DRAFT_668028</name>
</gene>
<dbReference type="AlphaFoldDB" id="A0A7C8MEL1"/>
<dbReference type="EMBL" id="JAADJZ010000011">
    <property type="protein sequence ID" value="KAF2871362.1"/>
    <property type="molecule type" value="Genomic_DNA"/>
</dbReference>
<evidence type="ECO:0000256" key="1">
    <source>
        <dbReference type="SAM" id="MobiDB-lite"/>
    </source>
</evidence>
<dbReference type="Proteomes" id="UP000481861">
    <property type="component" value="Unassembled WGS sequence"/>
</dbReference>
<feature type="compositionally biased region" description="Polar residues" evidence="1">
    <location>
        <begin position="349"/>
        <end position="361"/>
    </location>
</feature>
<proteinExistence type="predicted"/>
<feature type="compositionally biased region" description="Basic residues" evidence="1">
    <location>
        <begin position="334"/>
        <end position="343"/>
    </location>
</feature>
<feature type="compositionally biased region" description="Basic residues" evidence="1">
    <location>
        <begin position="436"/>
        <end position="448"/>
    </location>
</feature>
<dbReference type="OrthoDB" id="3801063at2759"/>
<feature type="region of interest" description="Disordered" evidence="1">
    <location>
        <begin position="319"/>
        <end position="448"/>
    </location>
</feature>
<comment type="caution">
    <text evidence="2">The sequence shown here is derived from an EMBL/GenBank/DDBJ whole genome shotgun (WGS) entry which is preliminary data.</text>
</comment>
<feature type="region of interest" description="Disordered" evidence="1">
    <location>
        <begin position="1"/>
        <end position="94"/>
    </location>
</feature>
<protein>
    <submittedName>
        <fullName evidence="2">Uncharacterized protein</fullName>
    </submittedName>
</protein>